<gene>
    <name evidence="1" type="ORF">HYDPIDRAFT_115759</name>
</gene>
<keyword evidence="2" id="KW-1185">Reference proteome</keyword>
<evidence type="ECO:0000313" key="1">
    <source>
        <dbReference type="EMBL" id="KIJ61598.1"/>
    </source>
</evidence>
<dbReference type="HOGENOM" id="CLU_036316_1_0_1"/>
<organism evidence="1 2">
    <name type="scientific">Hydnomerulius pinastri MD-312</name>
    <dbReference type="NCBI Taxonomy" id="994086"/>
    <lineage>
        <taxon>Eukaryota</taxon>
        <taxon>Fungi</taxon>
        <taxon>Dikarya</taxon>
        <taxon>Basidiomycota</taxon>
        <taxon>Agaricomycotina</taxon>
        <taxon>Agaricomycetes</taxon>
        <taxon>Agaricomycetidae</taxon>
        <taxon>Boletales</taxon>
        <taxon>Boletales incertae sedis</taxon>
        <taxon>Leucogyrophana</taxon>
    </lineage>
</organism>
<dbReference type="EMBL" id="KN839861">
    <property type="protein sequence ID" value="KIJ61598.1"/>
    <property type="molecule type" value="Genomic_DNA"/>
</dbReference>
<dbReference type="AlphaFoldDB" id="A0A0C9W4Y3"/>
<protein>
    <recommendedName>
        <fullName evidence="3">F-box domain-containing protein</fullName>
    </recommendedName>
</protein>
<reference evidence="1 2" key="1">
    <citation type="submission" date="2014-04" db="EMBL/GenBank/DDBJ databases">
        <title>Evolutionary Origins and Diversification of the Mycorrhizal Mutualists.</title>
        <authorList>
            <consortium name="DOE Joint Genome Institute"/>
            <consortium name="Mycorrhizal Genomics Consortium"/>
            <person name="Kohler A."/>
            <person name="Kuo A."/>
            <person name="Nagy L.G."/>
            <person name="Floudas D."/>
            <person name="Copeland A."/>
            <person name="Barry K.W."/>
            <person name="Cichocki N."/>
            <person name="Veneault-Fourrey C."/>
            <person name="LaButti K."/>
            <person name="Lindquist E.A."/>
            <person name="Lipzen A."/>
            <person name="Lundell T."/>
            <person name="Morin E."/>
            <person name="Murat C."/>
            <person name="Riley R."/>
            <person name="Ohm R."/>
            <person name="Sun H."/>
            <person name="Tunlid A."/>
            <person name="Henrissat B."/>
            <person name="Grigoriev I.V."/>
            <person name="Hibbett D.S."/>
            <person name="Martin F."/>
        </authorList>
    </citation>
    <scope>NUCLEOTIDE SEQUENCE [LARGE SCALE GENOMIC DNA]</scope>
    <source>
        <strain evidence="1 2">MD-312</strain>
    </source>
</reference>
<evidence type="ECO:0008006" key="3">
    <source>
        <dbReference type="Google" id="ProtNLM"/>
    </source>
</evidence>
<dbReference type="Proteomes" id="UP000053820">
    <property type="component" value="Unassembled WGS sequence"/>
</dbReference>
<accession>A0A0C9W4Y3</accession>
<name>A0A0C9W4Y3_9AGAM</name>
<proteinExistence type="predicted"/>
<sequence>MERVTWEYLSSRSRTACLRGFKGVQKLSLWGCSFHTSREMCGFLAEFEELEVLTLDGVDCAKMDTMRGVLDWGVGGERTVRPPSRKLREVGLRGAPMESVLEWIMAGLEYQREVGKVGPGITSLRLGGVGVLEADVVGRFLREIGASLRKVHIGFDTDFVNSGDALVSQIDLAQNASLEEFHIFGLVVPSPPPIDPFDEEPVPPPTTLTQLTSLLSRIQSPMRVLSLALYPADLRATETIDCEGLARVFAKPTWAGLEEVRIVISNKESGLGRAVRERLIELHRRGVLKVNKGFDEREVL</sequence>
<evidence type="ECO:0000313" key="2">
    <source>
        <dbReference type="Proteomes" id="UP000053820"/>
    </source>
</evidence>
<dbReference type="OrthoDB" id="2789810at2759"/>